<dbReference type="PANTHER" id="PTHR36933:SF1">
    <property type="entry name" value="SLL0788 PROTEIN"/>
    <property type="match status" value="1"/>
</dbReference>
<keyword evidence="4" id="KW-1185">Reference proteome</keyword>
<reference evidence="4" key="1">
    <citation type="journal article" date="2019" name="Int. J. Syst. Evol. Microbiol.">
        <title>The Global Catalogue of Microorganisms (GCM) 10K type strain sequencing project: providing services to taxonomists for standard genome sequencing and annotation.</title>
        <authorList>
            <consortium name="The Broad Institute Genomics Platform"/>
            <consortium name="The Broad Institute Genome Sequencing Center for Infectious Disease"/>
            <person name="Wu L."/>
            <person name="Ma J."/>
        </authorList>
    </citation>
    <scope>NUCLEOTIDE SEQUENCE [LARGE SCALE GENOMIC DNA]</scope>
    <source>
        <strain evidence="4">JCM 16022</strain>
    </source>
</reference>
<feature type="signal peptide" evidence="1">
    <location>
        <begin position="1"/>
        <end position="29"/>
    </location>
</feature>
<proteinExistence type="predicted"/>
<feature type="domain" description="DUF305" evidence="2">
    <location>
        <begin position="37"/>
        <end position="195"/>
    </location>
</feature>
<dbReference type="PANTHER" id="PTHR36933">
    <property type="entry name" value="SLL0788 PROTEIN"/>
    <property type="match status" value="1"/>
</dbReference>
<organism evidence="3 4">
    <name type="scientific">Nocardioides koreensis</name>
    <dbReference type="NCBI Taxonomy" id="433651"/>
    <lineage>
        <taxon>Bacteria</taxon>
        <taxon>Bacillati</taxon>
        <taxon>Actinomycetota</taxon>
        <taxon>Actinomycetes</taxon>
        <taxon>Propionibacteriales</taxon>
        <taxon>Nocardioidaceae</taxon>
        <taxon>Nocardioides</taxon>
    </lineage>
</organism>
<dbReference type="PROSITE" id="PS51257">
    <property type="entry name" value="PROKAR_LIPOPROTEIN"/>
    <property type="match status" value="1"/>
</dbReference>
<evidence type="ECO:0000256" key="1">
    <source>
        <dbReference type="SAM" id="SignalP"/>
    </source>
</evidence>
<gene>
    <name evidence="3" type="ORF">GCM10009844_04230</name>
</gene>
<sequence length="197" mass="21505">MKTLIRAVAPVVALVLALAGCSSSGSSSSSDGHNDADVEFASEMVPHHEQALRMVAMTRGRDLSPQLEGLTQQIRAAQAPEIRTMEGWLDDWGEEADDDGHMMDGDGGMMNGSGGMMGGQGGWRWMTGRDFHRLGGAPAQAFEDMWLRMMIRHHQGAVAMSRDEVEHGEFPASIALAQHIEDSQQAEIEQMRRMLAD</sequence>
<feature type="chain" id="PRO_5045433225" description="DUF305 domain-containing protein" evidence="1">
    <location>
        <begin position="30"/>
        <end position="197"/>
    </location>
</feature>
<accession>A0ABP5KTT4</accession>
<dbReference type="InterPro" id="IPR012347">
    <property type="entry name" value="Ferritin-like"/>
</dbReference>
<evidence type="ECO:0000259" key="2">
    <source>
        <dbReference type="Pfam" id="PF03713"/>
    </source>
</evidence>
<dbReference type="Gene3D" id="1.20.1260.10">
    <property type="match status" value="1"/>
</dbReference>
<evidence type="ECO:0000313" key="3">
    <source>
        <dbReference type="EMBL" id="GAA2137296.1"/>
    </source>
</evidence>
<dbReference type="Pfam" id="PF03713">
    <property type="entry name" value="DUF305"/>
    <property type="match status" value="1"/>
</dbReference>
<protein>
    <recommendedName>
        <fullName evidence="2">DUF305 domain-containing protein</fullName>
    </recommendedName>
</protein>
<dbReference type="EMBL" id="BAAAQR010000001">
    <property type="protein sequence ID" value="GAA2137296.1"/>
    <property type="molecule type" value="Genomic_DNA"/>
</dbReference>
<dbReference type="RefSeq" id="WP_344146842.1">
    <property type="nucleotide sequence ID" value="NZ_BAAAQR010000001.1"/>
</dbReference>
<name>A0ABP5KTT4_9ACTN</name>
<dbReference type="InterPro" id="IPR005183">
    <property type="entry name" value="DUF305_CopM-like"/>
</dbReference>
<comment type="caution">
    <text evidence="3">The sequence shown here is derived from an EMBL/GenBank/DDBJ whole genome shotgun (WGS) entry which is preliminary data.</text>
</comment>
<keyword evidence="1" id="KW-0732">Signal</keyword>
<dbReference type="Proteomes" id="UP001501771">
    <property type="component" value="Unassembled WGS sequence"/>
</dbReference>
<evidence type="ECO:0000313" key="4">
    <source>
        <dbReference type="Proteomes" id="UP001501771"/>
    </source>
</evidence>